<gene>
    <name evidence="1" type="ORF">SIL87_10035</name>
</gene>
<dbReference type="PANTHER" id="PTHR35841:SF1">
    <property type="entry name" value="PHOSPHONATES-BINDING PERIPLASMIC PROTEIN"/>
    <property type="match status" value="1"/>
</dbReference>
<dbReference type="Gene3D" id="3.40.190.10">
    <property type="entry name" value="Periplasmic binding protein-like II"/>
    <property type="match status" value="1"/>
</dbReference>
<accession>A0AAW9DS23</accession>
<dbReference type="Pfam" id="PF12974">
    <property type="entry name" value="Phosphonate-bd"/>
    <property type="match status" value="1"/>
</dbReference>
<protein>
    <submittedName>
        <fullName evidence="1">PhnD/SsuA/transferrin family substrate-binding protein</fullName>
    </submittedName>
</protein>
<dbReference type="Proteomes" id="UP001279553">
    <property type="component" value="Unassembled WGS sequence"/>
</dbReference>
<organism evidence="1 2">
    <name type="scientific">Acidiphilium acidophilum</name>
    <name type="common">Thiobacillus acidophilus</name>
    <dbReference type="NCBI Taxonomy" id="76588"/>
    <lineage>
        <taxon>Bacteria</taxon>
        <taxon>Pseudomonadati</taxon>
        <taxon>Pseudomonadota</taxon>
        <taxon>Alphaproteobacteria</taxon>
        <taxon>Acetobacterales</taxon>
        <taxon>Acidocellaceae</taxon>
        <taxon>Acidiphilium</taxon>
    </lineage>
</organism>
<dbReference type="AlphaFoldDB" id="A0AAW9DS23"/>
<evidence type="ECO:0000313" key="1">
    <source>
        <dbReference type="EMBL" id="MDX5931102.1"/>
    </source>
</evidence>
<name>A0AAW9DS23_ACIAO</name>
<sequence>MSEPVASLGMYDIPALRPALDRFWHVVSETLRNADTPIPASLSHDAPLDEVWRNPHLILAQTCGLPLMTELPEVQLVATPCYDLPECDGPLYRSLIVVPASSPAATLADLRDRRAAINGWNSQSGMNALRAVIAPIAPITGTARFFSAVEVTSSHRASLAALQSGRADVAAIDCVTHGLLARYEPASLTGTRILARSPQTPGLPLITAAGTSPDLLARLRDALARAASDATGKAIHWRGLESLTRADYAPILAMRADAVALGYPELR</sequence>
<dbReference type="PANTHER" id="PTHR35841">
    <property type="entry name" value="PHOSPHONATES-BINDING PERIPLASMIC PROTEIN"/>
    <property type="match status" value="1"/>
</dbReference>
<evidence type="ECO:0000313" key="2">
    <source>
        <dbReference type="Proteomes" id="UP001279553"/>
    </source>
</evidence>
<dbReference type="SUPFAM" id="SSF53850">
    <property type="entry name" value="Periplasmic binding protein-like II"/>
    <property type="match status" value="1"/>
</dbReference>
<comment type="caution">
    <text evidence="1">The sequence shown here is derived from an EMBL/GenBank/DDBJ whole genome shotgun (WGS) entry which is preliminary data.</text>
</comment>
<dbReference type="EMBL" id="JAWXYB010000018">
    <property type="protein sequence ID" value="MDX5931102.1"/>
    <property type="molecule type" value="Genomic_DNA"/>
</dbReference>
<dbReference type="RefSeq" id="WP_319614020.1">
    <property type="nucleotide sequence ID" value="NZ_JAWXYB010000018.1"/>
</dbReference>
<keyword evidence="2" id="KW-1185">Reference proteome</keyword>
<reference evidence="1 2" key="1">
    <citation type="submission" date="2023-11" db="EMBL/GenBank/DDBJ databases">
        <title>MicrobeMod: A computational toolkit for identifying prokaryotic methylation and restriction-modification with nanopore sequencing.</title>
        <authorList>
            <person name="Crits-Christoph A."/>
            <person name="Kang S.C."/>
            <person name="Lee H."/>
            <person name="Ostrov N."/>
        </authorList>
    </citation>
    <scope>NUCLEOTIDE SEQUENCE [LARGE SCALE GENOMIC DNA]</scope>
    <source>
        <strain evidence="1 2">DSMZ 700</strain>
    </source>
</reference>
<proteinExistence type="predicted"/>